<dbReference type="SUPFAM" id="SSF56112">
    <property type="entry name" value="Protein kinase-like (PK-like)"/>
    <property type="match status" value="1"/>
</dbReference>
<dbReference type="OrthoDB" id="40902at2759"/>
<protein>
    <recommendedName>
        <fullName evidence="1">Protein kinase domain-containing protein</fullName>
    </recommendedName>
</protein>
<evidence type="ECO:0000313" key="3">
    <source>
        <dbReference type="Proteomes" id="UP000270094"/>
    </source>
</evidence>
<dbReference type="InterPro" id="IPR000719">
    <property type="entry name" value="Prot_kinase_dom"/>
</dbReference>
<dbReference type="PANTHER" id="PTHR24347">
    <property type="entry name" value="SERINE/THREONINE-PROTEIN KINASE"/>
    <property type="match status" value="1"/>
</dbReference>
<dbReference type="Gene3D" id="1.10.510.10">
    <property type="entry name" value="Transferase(Phosphotransferase) domain 1"/>
    <property type="match status" value="1"/>
</dbReference>
<accession>A0A3P7KW24</accession>
<dbReference type="GO" id="GO:0005524">
    <property type="term" value="F:ATP binding"/>
    <property type="evidence" value="ECO:0007669"/>
    <property type="project" value="InterPro"/>
</dbReference>
<feature type="domain" description="Protein kinase" evidence="1">
    <location>
        <begin position="20"/>
        <end position="88"/>
    </location>
</feature>
<dbReference type="GO" id="GO:0004672">
    <property type="term" value="F:protein kinase activity"/>
    <property type="evidence" value="ECO:0007669"/>
    <property type="project" value="InterPro"/>
</dbReference>
<sequence length="136" mass="15737">MLGRIPTDQKKFPSYYFHLTIHKFLCRYPPFYDESDANLFAQIIKGEYEFDAPYWDQISDSAKDFISHLMCCDPEQRYTCEQALEHPWRVYIGLQCNCCYSSAADAQTVVKFQSLILAKGLDFGSVSSIASAWNLY</sequence>
<keyword evidence="3" id="KW-1185">Reference proteome</keyword>
<name>A0A3P7KW24_STRVU</name>
<proteinExistence type="predicted"/>
<dbReference type="AlphaFoldDB" id="A0A3P7KW24"/>
<organism evidence="2 3">
    <name type="scientific">Strongylus vulgaris</name>
    <name type="common">Blood worm</name>
    <dbReference type="NCBI Taxonomy" id="40348"/>
    <lineage>
        <taxon>Eukaryota</taxon>
        <taxon>Metazoa</taxon>
        <taxon>Ecdysozoa</taxon>
        <taxon>Nematoda</taxon>
        <taxon>Chromadorea</taxon>
        <taxon>Rhabditida</taxon>
        <taxon>Rhabditina</taxon>
        <taxon>Rhabditomorpha</taxon>
        <taxon>Strongyloidea</taxon>
        <taxon>Strongylidae</taxon>
        <taxon>Strongylus</taxon>
    </lineage>
</organism>
<dbReference type="Proteomes" id="UP000270094">
    <property type="component" value="Unassembled WGS sequence"/>
</dbReference>
<gene>
    <name evidence="2" type="ORF">SVUK_LOCUS6456</name>
</gene>
<dbReference type="Pfam" id="PF00069">
    <property type="entry name" value="Pkinase"/>
    <property type="match status" value="1"/>
</dbReference>
<dbReference type="EMBL" id="UYYB01020520">
    <property type="protein sequence ID" value="VDM71458.1"/>
    <property type="molecule type" value="Genomic_DNA"/>
</dbReference>
<evidence type="ECO:0000259" key="1">
    <source>
        <dbReference type="Pfam" id="PF00069"/>
    </source>
</evidence>
<reference evidence="2 3" key="1">
    <citation type="submission" date="2018-11" db="EMBL/GenBank/DDBJ databases">
        <authorList>
            <consortium name="Pathogen Informatics"/>
        </authorList>
    </citation>
    <scope>NUCLEOTIDE SEQUENCE [LARGE SCALE GENOMIC DNA]</scope>
</reference>
<dbReference type="InterPro" id="IPR011009">
    <property type="entry name" value="Kinase-like_dom_sf"/>
</dbReference>
<evidence type="ECO:0000313" key="2">
    <source>
        <dbReference type="EMBL" id="VDM71458.1"/>
    </source>
</evidence>